<organism evidence="1 2">
    <name type="scientific">Portunus trituberculatus</name>
    <name type="common">Swimming crab</name>
    <name type="synonym">Neptunus trituberculatus</name>
    <dbReference type="NCBI Taxonomy" id="210409"/>
    <lineage>
        <taxon>Eukaryota</taxon>
        <taxon>Metazoa</taxon>
        <taxon>Ecdysozoa</taxon>
        <taxon>Arthropoda</taxon>
        <taxon>Crustacea</taxon>
        <taxon>Multicrustacea</taxon>
        <taxon>Malacostraca</taxon>
        <taxon>Eumalacostraca</taxon>
        <taxon>Eucarida</taxon>
        <taxon>Decapoda</taxon>
        <taxon>Pleocyemata</taxon>
        <taxon>Brachyura</taxon>
        <taxon>Eubrachyura</taxon>
        <taxon>Portunoidea</taxon>
        <taxon>Portunidae</taxon>
        <taxon>Portuninae</taxon>
        <taxon>Portunus</taxon>
    </lineage>
</organism>
<dbReference type="Proteomes" id="UP000324222">
    <property type="component" value="Unassembled WGS sequence"/>
</dbReference>
<reference evidence="1 2" key="1">
    <citation type="submission" date="2019-05" db="EMBL/GenBank/DDBJ databases">
        <title>Another draft genome of Portunus trituberculatus and its Hox gene families provides insights of decapod evolution.</title>
        <authorList>
            <person name="Jeong J.-H."/>
            <person name="Song I."/>
            <person name="Kim S."/>
            <person name="Choi T."/>
            <person name="Kim D."/>
            <person name="Ryu S."/>
            <person name="Kim W."/>
        </authorList>
    </citation>
    <scope>NUCLEOTIDE SEQUENCE [LARGE SCALE GENOMIC DNA]</scope>
    <source>
        <tissue evidence="1">Muscle</tissue>
    </source>
</reference>
<dbReference type="AlphaFoldDB" id="A0A5B7GHQ9"/>
<keyword evidence="2" id="KW-1185">Reference proteome</keyword>
<gene>
    <name evidence="1" type="ORF">E2C01_051110</name>
</gene>
<evidence type="ECO:0000313" key="1">
    <source>
        <dbReference type="EMBL" id="MPC57136.1"/>
    </source>
</evidence>
<dbReference type="EMBL" id="VSRR010014533">
    <property type="protein sequence ID" value="MPC57136.1"/>
    <property type="molecule type" value="Genomic_DNA"/>
</dbReference>
<protein>
    <submittedName>
        <fullName evidence="1">Uncharacterized protein</fullName>
    </submittedName>
</protein>
<proteinExistence type="predicted"/>
<sequence>MRNVVEQGIGQLKCHFNILHAHSDFEEQQHNILQEVPPLPAAQ</sequence>
<accession>A0A5B7GHQ9</accession>
<name>A0A5B7GHQ9_PORTR</name>
<comment type="caution">
    <text evidence="1">The sequence shown here is derived from an EMBL/GenBank/DDBJ whole genome shotgun (WGS) entry which is preliminary data.</text>
</comment>
<evidence type="ECO:0000313" key="2">
    <source>
        <dbReference type="Proteomes" id="UP000324222"/>
    </source>
</evidence>